<dbReference type="Proteomes" id="UP000032737">
    <property type="component" value="Chromosome"/>
</dbReference>
<evidence type="ECO:0000256" key="3">
    <source>
        <dbReference type="ARBA" id="ARBA00022840"/>
    </source>
</evidence>
<evidence type="ECO:0000256" key="1">
    <source>
        <dbReference type="ARBA" id="ARBA00006914"/>
    </source>
</evidence>
<dbReference type="KEGG" id="abra:BN85301290"/>
<dbReference type="Gene3D" id="3.40.50.300">
    <property type="entry name" value="P-loop containing nucleotide triphosphate hydrolases"/>
    <property type="match status" value="1"/>
</dbReference>
<dbReference type="InterPro" id="IPR003959">
    <property type="entry name" value="ATPase_AAA_core"/>
</dbReference>
<dbReference type="HOGENOM" id="CLU_785014_0_0_14"/>
<dbReference type="Pfam" id="PF00004">
    <property type="entry name" value="AAA"/>
    <property type="match status" value="1"/>
</dbReference>
<evidence type="ECO:0000256" key="2">
    <source>
        <dbReference type="ARBA" id="ARBA00022741"/>
    </source>
</evidence>
<dbReference type="RefSeq" id="WP_030004018.1">
    <property type="nucleotide sequence ID" value="NC_022549.1"/>
</dbReference>
<dbReference type="CDD" id="cd19481">
    <property type="entry name" value="RecA-like_protease"/>
    <property type="match status" value="1"/>
</dbReference>
<dbReference type="AlphaFoldDB" id="U4KM81"/>
<evidence type="ECO:0000313" key="6">
    <source>
        <dbReference type="Proteomes" id="UP000032737"/>
    </source>
</evidence>
<name>U4KM81_9MOLU</name>
<dbReference type="EMBL" id="FO681348">
    <property type="protein sequence ID" value="CCV65150.1"/>
    <property type="molecule type" value="Genomic_DNA"/>
</dbReference>
<proteinExistence type="inferred from homology"/>
<keyword evidence="3" id="KW-0067">ATP-binding</keyword>
<keyword evidence="6" id="KW-1185">Reference proteome</keyword>
<reference evidence="5 6" key="1">
    <citation type="journal article" date="2013" name="J. Mol. Microbiol. Biotechnol.">
        <title>Analysis of the Complete Genomes of Acholeplasma brassicae , A. palmae and A. laidlawii and Their Comparison to the Obligate Parasites from ' Candidatus Phytoplasma'.</title>
        <authorList>
            <person name="Kube M."/>
            <person name="Siewert C."/>
            <person name="Migdoll A.M."/>
            <person name="Duduk B."/>
            <person name="Holz S."/>
            <person name="Rabus R."/>
            <person name="Seemuller E."/>
            <person name="Mitrovic J."/>
            <person name="Muller I."/>
            <person name="Buttner C."/>
            <person name="Reinhardt R."/>
        </authorList>
    </citation>
    <scope>NUCLEOTIDE SEQUENCE [LARGE SCALE GENOMIC DNA]</scope>
    <source>
        <strain evidence="6">0502</strain>
    </source>
</reference>
<evidence type="ECO:0000259" key="4">
    <source>
        <dbReference type="SMART" id="SM00382"/>
    </source>
</evidence>
<comment type="similarity">
    <text evidence="1">Belongs to the AAA ATPase family.</text>
</comment>
<sequence>MKKKNIINLIKYYTEKNDLLFKNEAFEIARFFDAHGDQELAEYIMSLLSDVNTFVPQEIEINSSFMKKLELTTEPLPLPELITGDIKGMINAINHKIGMNKYIFEGAPGTGKTETVKQIARLLNRQLLSIETSELVDSKLGQTAKNIVSVFDEINKLRYPTNYVILLDEFDTIAMDRVNENDLREMGRATSTILKELDRLNEGIVLIATTNMYNKFDKALIRRFDAVINFNRYTREDLIDIAEIILNSYLSLFSNARRDIRLFRKIINLYEIIPYPGDLKNIIKTSLGFSNPNSEYDYLTRLFSHVKGDVKKYALTELYDLGFTVREIETLTGISKSQVSREMKED</sequence>
<keyword evidence="2" id="KW-0547">Nucleotide-binding</keyword>
<feature type="domain" description="AAA+ ATPase" evidence="4">
    <location>
        <begin position="98"/>
        <end position="234"/>
    </location>
</feature>
<dbReference type="InterPro" id="IPR050221">
    <property type="entry name" value="26S_Proteasome_ATPase"/>
</dbReference>
<dbReference type="STRING" id="61635.BN85301290"/>
<dbReference type="InterPro" id="IPR027417">
    <property type="entry name" value="P-loop_NTPase"/>
</dbReference>
<dbReference type="InterPro" id="IPR003593">
    <property type="entry name" value="AAA+_ATPase"/>
</dbReference>
<dbReference type="GO" id="GO:0005524">
    <property type="term" value="F:ATP binding"/>
    <property type="evidence" value="ECO:0007669"/>
    <property type="project" value="UniProtKB-KW"/>
</dbReference>
<protein>
    <submittedName>
        <fullName evidence="5">AAA ATPase family protein</fullName>
    </submittedName>
</protein>
<dbReference type="GO" id="GO:0016887">
    <property type="term" value="F:ATP hydrolysis activity"/>
    <property type="evidence" value="ECO:0007669"/>
    <property type="project" value="InterPro"/>
</dbReference>
<gene>
    <name evidence="5" type="ORF">BN85301290</name>
</gene>
<dbReference type="PANTHER" id="PTHR23073">
    <property type="entry name" value="26S PROTEASOME REGULATORY SUBUNIT"/>
    <property type="match status" value="1"/>
</dbReference>
<organism evidence="5 6">
    <name type="scientific">Acholeplasma brassicae</name>
    <dbReference type="NCBI Taxonomy" id="61635"/>
    <lineage>
        <taxon>Bacteria</taxon>
        <taxon>Bacillati</taxon>
        <taxon>Mycoplasmatota</taxon>
        <taxon>Mollicutes</taxon>
        <taxon>Acholeplasmatales</taxon>
        <taxon>Acholeplasmataceae</taxon>
        <taxon>Acholeplasma</taxon>
    </lineage>
</organism>
<dbReference type="SUPFAM" id="SSF52540">
    <property type="entry name" value="P-loop containing nucleoside triphosphate hydrolases"/>
    <property type="match status" value="1"/>
</dbReference>
<dbReference type="SMART" id="SM00382">
    <property type="entry name" value="AAA"/>
    <property type="match status" value="1"/>
</dbReference>
<dbReference type="OrthoDB" id="385926at2"/>
<evidence type="ECO:0000313" key="5">
    <source>
        <dbReference type="EMBL" id="CCV65150.1"/>
    </source>
</evidence>
<accession>U4KM81</accession>